<comment type="caution">
    <text evidence="1">The sequence shown here is derived from an EMBL/GenBank/DDBJ whole genome shotgun (WGS) entry which is preliminary data.</text>
</comment>
<protein>
    <submittedName>
        <fullName evidence="1">Uncharacterized protein</fullName>
    </submittedName>
</protein>
<accession>A0A7Y6DY57</accession>
<evidence type="ECO:0000313" key="1">
    <source>
        <dbReference type="EMBL" id="NUU17707.1"/>
    </source>
</evidence>
<proteinExistence type="predicted"/>
<dbReference type="RefSeq" id="WP_175347657.1">
    <property type="nucleotide sequence ID" value="NZ_JABMCI010000063.1"/>
</dbReference>
<evidence type="ECO:0000313" key="2">
    <source>
        <dbReference type="Proteomes" id="UP000565724"/>
    </source>
</evidence>
<dbReference type="EMBL" id="JABMCI010000063">
    <property type="protein sequence ID" value="NUU17707.1"/>
    <property type="molecule type" value="Genomic_DNA"/>
</dbReference>
<gene>
    <name evidence="1" type="ORF">HP550_10655</name>
</gene>
<keyword evidence="2" id="KW-1185">Reference proteome</keyword>
<organism evidence="1 2">
    <name type="scientific">Cellulomonas humilata</name>
    <dbReference type="NCBI Taxonomy" id="144055"/>
    <lineage>
        <taxon>Bacteria</taxon>
        <taxon>Bacillati</taxon>
        <taxon>Actinomycetota</taxon>
        <taxon>Actinomycetes</taxon>
        <taxon>Micrococcales</taxon>
        <taxon>Cellulomonadaceae</taxon>
        <taxon>Cellulomonas</taxon>
    </lineage>
</organism>
<sequence>MTQHEDHGWFDDDWADDPDDQWADVPWVLDVGGPDDDLPDPAGAVLRAGADALAVLLDLVGPERAGPPALWFVLLDHSDRTIPVVLPITDVPVRADAAVARRLVAVLDSVLASDAPGGSVVVGLVRAAGGDRGAFEASWVPALREAADDAGVRLWAVVAIGQSRARVLEW</sequence>
<dbReference type="Proteomes" id="UP000565724">
    <property type="component" value="Unassembled WGS sequence"/>
</dbReference>
<dbReference type="AlphaFoldDB" id="A0A7Y6DY57"/>
<reference evidence="1 2" key="1">
    <citation type="submission" date="2020-05" db="EMBL/GenBank/DDBJ databases">
        <title>Genome Sequencing of Type Strains.</title>
        <authorList>
            <person name="Lemaire J.F."/>
            <person name="Inderbitzin P."/>
            <person name="Gregorio O.A."/>
            <person name="Collins S.B."/>
            <person name="Wespe N."/>
            <person name="Knight-Connoni V."/>
        </authorList>
    </citation>
    <scope>NUCLEOTIDE SEQUENCE [LARGE SCALE GENOMIC DNA]</scope>
    <source>
        <strain evidence="1 2">ATCC 25174</strain>
    </source>
</reference>
<name>A0A7Y6DY57_9CELL</name>